<evidence type="ECO:0000313" key="3">
    <source>
        <dbReference type="Proteomes" id="UP001212841"/>
    </source>
</evidence>
<organism evidence="2 3">
    <name type="scientific">Rhizophlyctis rosea</name>
    <dbReference type="NCBI Taxonomy" id="64517"/>
    <lineage>
        <taxon>Eukaryota</taxon>
        <taxon>Fungi</taxon>
        <taxon>Fungi incertae sedis</taxon>
        <taxon>Chytridiomycota</taxon>
        <taxon>Chytridiomycota incertae sedis</taxon>
        <taxon>Chytridiomycetes</taxon>
        <taxon>Rhizophlyctidales</taxon>
        <taxon>Rhizophlyctidaceae</taxon>
        <taxon>Rhizophlyctis</taxon>
    </lineage>
</organism>
<comment type="caution">
    <text evidence="2">The sequence shown here is derived from an EMBL/GenBank/DDBJ whole genome shotgun (WGS) entry which is preliminary data.</text>
</comment>
<keyword evidence="3" id="KW-1185">Reference proteome</keyword>
<reference evidence="2" key="1">
    <citation type="submission" date="2020-05" db="EMBL/GenBank/DDBJ databases">
        <title>Phylogenomic resolution of chytrid fungi.</title>
        <authorList>
            <person name="Stajich J.E."/>
            <person name="Amses K."/>
            <person name="Simmons R."/>
            <person name="Seto K."/>
            <person name="Myers J."/>
            <person name="Bonds A."/>
            <person name="Quandt C.A."/>
            <person name="Barry K."/>
            <person name="Liu P."/>
            <person name="Grigoriev I."/>
            <person name="Longcore J.E."/>
            <person name="James T.Y."/>
        </authorList>
    </citation>
    <scope>NUCLEOTIDE SEQUENCE</scope>
    <source>
        <strain evidence="2">JEL0318</strain>
    </source>
</reference>
<evidence type="ECO:0000313" key="2">
    <source>
        <dbReference type="EMBL" id="KAJ3046838.1"/>
    </source>
</evidence>
<dbReference type="EMBL" id="JADGJD010001080">
    <property type="protein sequence ID" value="KAJ3046838.1"/>
    <property type="molecule type" value="Genomic_DNA"/>
</dbReference>
<dbReference type="AlphaFoldDB" id="A0AAD5S5K8"/>
<feature type="non-terminal residue" evidence="2">
    <location>
        <position position="146"/>
    </location>
</feature>
<protein>
    <submittedName>
        <fullName evidence="2">Uncharacterized protein</fullName>
    </submittedName>
</protein>
<sequence>MGEARRMSVGAEGGVAGGRRQSLSDSRRRASLTSRGAERRGSFVGVGEADGRLDASPEPTGFLTVPGSGGGISAGSAERGLSPPMTPGGTSLKKQTSLVRQKSLVAGGVGGGGGLMGMGAGSLAGVIPRPEDEGPTAGQRDGLVTS</sequence>
<gene>
    <name evidence="2" type="ORF">HK097_000471</name>
</gene>
<proteinExistence type="predicted"/>
<name>A0AAD5S5K8_9FUNG</name>
<feature type="region of interest" description="Disordered" evidence="1">
    <location>
        <begin position="1"/>
        <end position="98"/>
    </location>
</feature>
<feature type="region of interest" description="Disordered" evidence="1">
    <location>
        <begin position="123"/>
        <end position="146"/>
    </location>
</feature>
<accession>A0AAD5S5K8</accession>
<feature type="compositionally biased region" description="Polar residues" evidence="1">
    <location>
        <begin position="88"/>
        <end position="98"/>
    </location>
</feature>
<evidence type="ECO:0000256" key="1">
    <source>
        <dbReference type="SAM" id="MobiDB-lite"/>
    </source>
</evidence>
<dbReference type="Proteomes" id="UP001212841">
    <property type="component" value="Unassembled WGS sequence"/>
</dbReference>